<comment type="caution">
    <text evidence="1">Lacks conserved residue(s) required for the propagation of feature annotation.</text>
</comment>
<dbReference type="Gene3D" id="2.10.25.10">
    <property type="entry name" value="Laminin"/>
    <property type="match status" value="1"/>
</dbReference>
<keyword evidence="1" id="KW-0245">EGF-like domain</keyword>
<evidence type="ECO:0000256" key="2">
    <source>
        <dbReference type="SAM" id="Phobius"/>
    </source>
</evidence>
<organism evidence="5 6">
    <name type="scientific">Magallana gigas</name>
    <name type="common">Pacific oyster</name>
    <name type="synonym">Crassostrea gigas</name>
    <dbReference type="NCBI Taxonomy" id="29159"/>
    <lineage>
        <taxon>Eukaryota</taxon>
        <taxon>Metazoa</taxon>
        <taxon>Spiralia</taxon>
        <taxon>Lophotrochozoa</taxon>
        <taxon>Mollusca</taxon>
        <taxon>Bivalvia</taxon>
        <taxon>Autobranchia</taxon>
        <taxon>Pteriomorphia</taxon>
        <taxon>Ostreida</taxon>
        <taxon>Ostreoidea</taxon>
        <taxon>Ostreidae</taxon>
        <taxon>Magallana</taxon>
    </lineage>
</organism>
<proteinExistence type="predicted"/>
<keyword evidence="2" id="KW-0812">Transmembrane</keyword>
<keyword evidence="1" id="KW-1015">Disulfide bond</keyword>
<dbReference type="EnsemblMetazoa" id="G30894.2">
    <property type="protein sequence ID" value="G30894.2:cds"/>
    <property type="gene ID" value="G30894"/>
</dbReference>
<evidence type="ECO:0000256" key="1">
    <source>
        <dbReference type="PROSITE-ProRule" id="PRU00076"/>
    </source>
</evidence>
<keyword evidence="2" id="KW-1133">Transmembrane helix</keyword>
<dbReference type="EnsemblMetazoa" id="G30894.1">
    <property type="protein sequence ID" value="G30894.1:cds"/>
    <property type="gene ID" value="G30894"/>
</dbReference>
<dbReference type="SUPFAM" id="SSF57196">
    <property type="entry name" value="EGF/Laminin"/>
    <property type="match status" value="1"/>
</dbReference>
<evidence type="ECO:0000256" key="3">
    <source>
        <dbReference type="SAM" id="SignalP"/>
    </source>
</evidence>
<dbReference type="AlphaFoldDB" id="A0A8W8M771"/>
<feature type="signal peptide" evidence="3">
    <location>
        <begin position="1"/>
        <end position="17"/>
    </location>
</feature>
<feature type="transmembrane region" description="Helical" evidence="2">
    <location>
        <begin position="85"/>
        <end position="107"/>
    </location>
</feature>
<feature type="chain" id="PRO_5042431804" description="EGF-like domain-containing protein" evidence="3">
    <location>
        <begin position="18"/>
        <end position="143"/>
    </location>
</feature>
<evidence type="ECO:0000313" key="5">
    <source>
        <dbReference type="EnsemblMetazoa" id="G30894.1:cds"/>
    </source>
</evidence>
<dbReference type="Proteomes" id="UP000005408">
    <property type="component" value="Unassembled WGS sequence"/>
</dbReference>
<feature type="disulfide bond" evidence="1">
    <location>
        <begin position="69"/>
        <end position="78"/>
    </location>
</feature>
<name>A0A8W8M771_MAGGI</name>
<dbReference type="PROSITE" id="PS00022">
    <property type="entry name" value="EGF_1"/>
    <property type="match status" value="1"/>
</dbReference>
<keyword evidence="2" id="KW-0472">Membrane</keyword>
<dbReference type="InterPro" id="IPR000742">
    <property type="entry name" value="EGF"/>
</dbReference>
<dbReference type="OrthoDB" id="10693799at2759"/>
<feature type="domain" description="EGF-like" evidence="4">
    <location>
        <begin position="44"/>
        <end position="79"/>
    </location>
</feature>
<evidence type="ECO:0000313" key="6">
    <source>
        <dbReference type="Proteomes" id="UP000005408"/>
    </source>
</evidence>
<evidence type="ECO:0000259" key="4">
    <source>
        <dbReference type="PROSITE" id="PS50026"/>
    </source>
</evidence>
<keyword evidence="6" id="KW-1185">Reference proteome</keyword>
<protein>
    <recommendedName>
        <fullName evidence="4">EGF-like domain-containing protein</fullName>
    </recommendedName>
</protein>
<reference evidence="5" key="1">
    <citation type="submission" date="2022-08" db="UniProtKB">
        <authorList>
            <consortium name="EnsemblMetazoa"/>
        </authorList>
    </citation>
    <scope>IDENTIFICATION</scope>
    <source>
        <strain evidence="5">05x7-T-G4-1.051#20</strain>
    </source>
</reference>
<dbReference type="SMART" id="SM00181">
    <property type="entry name" value="EGF"/>
    <property type="match status" value="1"/>
</dbReference>
<dbReference type="PROSITE" id="PS50026">
    <property type="entry name" value="EGF_3"/>
    <property type="match status" value="1"/>
</dbReference>
<sequence length="143" mass="15944">MFAIILTTILFIPEVFAESGVRGEIIQQVPVQSAHRYKRSNPRYTIDCADSPCIHGTCIYGTFSYHCDCNEFFGGINCDEVKAGVIVSLVAELVGCAVLCFLFIGIWRKKFYRKTKRNTVTPLPDYGTNRSVILEHDQGGSNA</sequence>
<accession>A0A8W8M771</accession>
<keyword evidence="3" id="KW-0732">Signal</keyword>
<feature type="disulfide bond" evidence="1">
    <location>
        <begin position="48"/>
        <end position="58"/>
    </location>
</feature>